<keyword evidence="1" id="KW-1133">Transmembrane helix</keyword>
<comment type="caution">
    <text evidence="2">The sequence shown here is derived from an EMBL/GenBank/DDBJ whole genome shotgun (WGS) entry which is preliminary data.</text>
</comment>
<evidence type="ECO:0000313" key="2">
    <source>
        <dbReference type="EMBL" id="MBT9144278.1"/>
    </source>
</evidence>
<evidence type="ECO:0000256" key="1">
    <source>
        <dbReference type="SAM" id="Phobius"/>
    </source>
</evidence>
<accession>A0A9E2BES7</accession>
<dbReference type="EMBL" id="QLTW01000003">
    <property type="protein sequence ID" value="MBT9144278.1"/>
    <property type="molecule type" value="Genomic_DNA"/>
</dbReference>
<sequence>MKTYWPSIILISSFFISTWPFFSLFDLPLAITISQSGKNHRLNLPFFLTILLGASVSREPLFLVVLLLLPFAIQYIINLITTGRNLFISTSSVILKVMLTYTAFLIIKVLFFNLQINSQFLTALLPKVLLTMLLALFYAIKVSPWISGQSSFSH</sequence>
<keyword evidence="1" id="KW-0472">Membrane</keyword>
<feature type="transmembrane region" description="Helical" evidence="1">
    <location>
        <begin position="62"/>
        <end position="81"/>
    </location>
</feature>
<dbReference type="AlphaFoldDB" id="A0A9E2BES7"/>
<protein>
    <recommendedName>
        <fullName evidence="4">Rod shape-determining protein MreD</fullName>
    </recommendedName>
</protein>
<name>A0A9E2BES7_PSYF1</name>
<proteinExistence type="predicted"/>
<reference evidence="2 3" key="1">
    <citation type="journal article" date="2021" name="bioRxiv">
        <title>Unique metabolic strategies in Hadean analogues reveal hints for primordial physiology.</title>
        <authorList>
            <person name="Nobu M.K."/>
            <person name="Nakai R."/>
            <person name="Tamazawa S."/>
            <person name="Mori H."/>
            <person name="Toyoda A."/>
            <person name="Ijiri A."/>
            <person name="Suzuki S."/>
            <person name="Kurokawa K."/>
            <person name="Kamagata Y."/>
            <person name="Tamaki H."/>
        </authorList>
    </citation>
    <scope>NUCLEOTIDE SEQUENCE [LARGE SCALE GENOMIC DNA]</scope>
    <source>
        <strain evidence="2">BS525</strain>
    </source>
</reference>
<keyword evidence="1" id="KW-0812">Transmembrane</keyword>
<feature type="transmembrane region" description="Helical" evidence="1">
    <location>
        <begin position="120"/>
        <end position="140"/>
    </location>
</feature>
<evidence type="ECO:0000313" key="3">
    <source>
        <dbReference type="Proteomes" id="UP000811545"/>
    </source>
</evidence>
<feature type="transmembrane region" description="Helical" evidence="1">
    <location>
        <begin position="93"/>
        <end position="114"/>
    </location>
</feature>
<evidence type="ECO:0008006" key="4">
    <source>
        <dbReference type="Google" id="ProtNLM"/>
    </source>
</evidence>
<feature type="transmembrane region" description="Helical" evidence="1">
    <location>
        <begin position="6"/>
        <end position="27"/>
    </location>
</feature>
<dbReference type="Proteomes" id="UP000811545">
    <property type="component" value="Unassembled WGS sequence"/>
</dbReference>
<organism evidence="2 3">
    <name type="scientific">Psychracetigena formicireducens</name>
    <dbReference type="NCBI Taxonomy" id="2986056"/>
    <lineage>
        <taxon>Bacteria</taxon>
        <taxon>Bacillati</taxon>
        <taxon>Candidatus Lithacetigenota</taxon>
        <taxon>Candidatus Psychracetigena</taxon>
    </lineage>
</organism>
<gene>
    <name evidence="2" type="ORF">DDT42_00110</name>
</gene>